<sequence length="358" mass="42539">KKLGVKLNYPNLSPITNYFKNYFEGLYQKEDLLIIDIDSKFPSANFFFNSIDREIREFEEFTRYFYFQSRRGRLDRYILNEDIKNVETFFGELYGSLRKLIEFENYIDDRFSTIEILRDSFTYFFDQLYYIGPLRKFPERYYSVIGETASDVGFKGEFAPYLIKESIEKESLKKIFNNINIWLNKFEMAKTTKIRRYDEIQEYLSIECEEFFSGLNVNLTDMGVGTSQLLPIIIEGFFIQKNSLLLIEQPEIHLHPKAQAILGDLFIDLANRNKIMVVETHSEHLIQRIQRRIAEGIISHEDVVFYYVTMNKDGSVIQKLDLDEDGFIINLPDGFFDEDYKESYEHLTTVFKKKEEKS</sequence>
<dbReference type="EMBL" id="LAZR01020697">
    <property type="protein sequence ID" value="KKL87959.1"/>
    <property type="molecule type" value="Genomic_DNA"/>
</dbReference>
<dbReference type="InterPro" id="IPR041685">
    <property type="entry name" value="AAA_GajA/Old/RecF-like"/>
</dbReference>
<evidence type="ECO:0000259" key="1">
    <source>
        <dbReference type="Pfam" id="PF12476"/>
    </source>
</evidence>
<accession>A0A0F9FNG6</accession>
<comment type="caution">
    <text evidence="3">The sequence shown here is derived from an EMBL/GenBank/DDBJ whole genome shotgun (WGS) entry which is preliminary data.</text>
</comment>
<dbReference type="PANTHER" id="PTHR43581">
    <property type="entry name" value="ATP/GTP PHOSPHATASE"/>
    <property type="match status" value="1"/>
</dbReference>
<feature type="non-terminal residue" evidence="3">
    <location>
        <position position="1"/>
    </location>
</feature>
<evidence type="ECO:0008006" key="4">
    <source>
        <dbReference type="Google" id="ProtNLM"/>
    </source>
</evidence>
<organism evidence="3">
    <name type="scientific">marine sediment metagenome</name>
    <dbReference type="NCBI Taxonomy" id="412755"/>
    <lineage>
        <taxon>unclassified sequences</taxon>
        <taxon>metagenomes</taxon>
        <taxon>ecological metagenomes</taxon>
    </lineage>
</organism>
<feature type="domain" description="DUF3696" evidence="1">
    <location>
        <begin position="298"/>
        <end position="341"/>
    </location>
</feature>
<dbReference type="Pfam" id="PF12476">
    <property type="entry name" value="DUF3696"/>
    <property type="match status" value="1"/>
</dbReference>
<evidence type="ECO:0000259" key="2">
    <source>
        <dbReference type="Pfam" id="PF13175"/>
    </source>
</evidence>
<dbReference type="InterPro" id="IPR051396">
    <property type="entry name" value="Bact_Antivir_Def_Nuclease"/>
</dbReference>
<dbReference type="InterPro" id="IPR022532">
    <property type="entry name" value="DUF3696"/>
</dbReference>
<reference evidence="3" key="1">
    <citation type="journal article" date="2015" name="Nature">
        <title>Complex archaea that bridge the gap between prokaryotes and eukaryotes.</title>
        <authorList>
            <person name="Spang A."/>
            <person name="Saw J.H."/>
            <person name="Jorgensen S.L."/>
            <person name="Zaremba-Niedzwiedzka K."/>
            <person name="Martijn J."/>
            <person name="Lind A.E."/>
            <person name="van Eijk R."/>
            <person name="Schleper C."/>
            <person name="Guy L."/>
            <person name="Ettema T.J."/>
        </authorList>
    </citation>
    <scope>NUCLEOTIDE SEQUENCE</scope>
</reference>
<name>A0A0F9FNG6_9ZZZZ</name>
<dbReference type="PANTHER" id="PTHR43581:SF2">
    <property type="entry name" value="EXCINUCLEASE ATPASE SUBUNIT"/>
    <property type="match status" value="1"/>
</dbReference>
<dbReference type="AlphaFoldDB" id="A0A0F9FNG6"/>
<proteinExistence type="predicted"/>
<dbReference type="Gene3D" id="3.40.50.300">
    <property type="entry name" value="P-loop containing nucleotide triphosphate hydrolases"/>
    <property type="match status" value="1"/>
</dbReference>
<evidence type="ECO:0000313" key="3">
    <source>
        <dbReference type="EMBL" id="KKL87959.1"/>
    </source>
</evidence>
<feature type="domain" description="Endonuclease GajA/Old nuclease/RecF-like AAA" evidence="2">
    <location>
        <begin position="170"/>
        <end position="286"/>
    </location>
</feature>
<dbReference type="Pfam" id="PF13175">
    <property type="entry name" value="AAA_15"/>
    <property type="match status" value="1"/>
</dbReference>
<dbReference type="InterPro" id="IPR027417">
    <property type="entry name" value="P-loop_NTPase"/>
</dbReference>
<dbReference type="SUPFAM" id="SSF52540">
    <property type="entry name" value="P-loop containing nucleoside triphosphate hydrolases"/>
    <property type="match status" value="1"/>
</dbReference>
<protein>
    <recommendedName>
        <fullName evidence="4">AAA domain-containing protein</fullName>
    </recommendedName>
</protein>
<gene>
    <name evidence="3" type="ORF">LCGC14_1929470</name>
</gene>